<name>A0A2P8CXS4_9BACT</name>
<dbReference type="PROSITE" id="PS51257">
    <property type="entry name" value="PROKAR_LIPOPROTEIN"/>
    <property type="match status" value="1"/>
</dbReference>
<evidence type="ECO:0000256" key="1">
    <source>
        <dbReference type="ARBA" id="ARBA00004167"/>
    </source>
</evidence>
<dbReference type="AlphaFoldDB" id="A0A2P8CXS4"/>
<organism evidence="7 8">
    <name type="scientific">Taibaiella chishuiensis</name>
    <dbReference type="NCBI Taxonomy" id="1434707"/>
    <lineage>
        <taxon>Bacteria</taxon>
        <taxon>Pseudomonadati</taxon>
        <taxon>Bacteroidota</taxon>
        <taxon>Chitinophagia</taxon>
        <taxon>Chitinophagales</taxon>
        <taxon>Chitinophagaceae</taxon>
        <taxon>Taibaiella</taxon>
    </lineage>
</organism>
<reference evidence="7 8" key="1">
    <citation type="submission" date="2018-03" db="EMBL/GenBank/DDBJ databases">
        <title>Genomic Encyclopedia of Type Strains, Phase III (KMG-III): the genomes of soil and plant-associated and newly described type strains.</title>
        <authorList>
            <person name="Whitman W."/>
        </authorList>
    </citation>
    <scope>NUCLEOTIDE SEQUENCE [LARGE SCALE GENOMIC DNA]</scope>
    <source>
        <strain evidence="7 8">CGMCC 1.12700</strain>
    </source>
</reference>
<comment type="caution">
    <text evidence="7">The sequence shown here is derived from an EMBL/GenBank/DDBJ whole genome shotgun (WGS) entry which is preliminary data.</text>
</comment>
<protein>
    <submittedName>
        <fullName evidence="7">LemA protein</fullName>
    </submittedName>
</protein>
<keyword evidence="8" id="KW-1185">Reference proteome</keyword>
<evidence type="ECO:0000313" key="7">
    <source>
        <dbReference type="EMBL" id="PSK89726.1"/>
    </source>
</evidence>
<dbReference type="SUPFAM" id="SSF140478">
    <property type="entry name" value="LemA-like"/>
    <property type="match status" value="1"/>
</dbReference>
<feature type="signal peptide" evidence="6">
    <location>
        <begin position="1"/>
        <end position="22"/>
    </location>
</feature>
<accession>A0A2P8CXS4</accession>
<dbReference type="GO" id="GO:0016020">
    <property type="term" value="C:membrane"/>
    <property type="evidence" value="ECO:0007669"/>
    <property type="project" value="UniProtKB-SubCell"/>
</dbReference>
<dbReference type="InterPro" id="IPR007156">
    <property type="entry name" value="MamQ_LemA"/>
</dbReference>
<evidence type="ECO:0000313" key="8">
    <source>
        <dbReference type="Proteomes" id="UP000240572"/>
    </source>
</evidence>
<proteinExistence type="inferred from homology"/>
<dbReference type="OrthoDB" id="9804152at2"/>
<feature type="chain" id="PRO_5015162854" evidence="6">
    <location>
        <begin position="23"/>
        <end position="196"/>
    </location>
</feature>
<comment type="subcellular location">
    <subcellularLocation>
        <location evidence="1">Membrane</location>
        <topology evidence="1">Single-pass membrane protein</topology>
    </subcellularLocation>
</comment>
<keyword evidence="3" id="KW-0812">Transmembrane</keyword>
<evidence type="ECO:0000256" key="5">
    <source>
        <dbReference type="ARBA" id="ARBA00023136"/>
    </source>
</evidence>
<evidence type="ECO:0000256" key="4">
    <source>
        <dbReference type="ARBA" id="ARBA00022989"/>
    </source>
</evidence>
<keyword evidence="4" id="KW-1133">Transmembrane helix</keyword>
<dbReference type="PANTHER" id="PTHR34478:SF2">
    <property type="entry name" value="MEMBRANE PROTEIN"/>
    <property type="match status" value="1"/>
</dbReference>
<keyword evidence="6" id="KW-0732">Signal</keyword>
<comment type="similarity">
    <text evidence="2">Belongs to the LemA family.</text>
</comment>
<evidence type="ECO:0000256" key="6">
    <source>
        <dbReference type="SAM" id="SignalP"/>
    </source>
</evidence>
<sequence length="196" mass="21570">MKKGLIALLVILAIVLIGGCQACNVKNNLVTLDQGVKGKWGEVENQYQRRSDLIPNLVNTVKGAAAHEQNTLTAVIEARAKASQIKLDANDLSPEKIQEYQQAQGQLTQALGRLMVVSEAYPDLKANSNFLALQDELTGTNNRITLARKNFNEAVETYNVQVLRFPNSLFAGMFGYKEKGMFKAEAGAEKNPEVKF</sequence>
<dbReference type="Pfam" id="PF04011">
    <property type="entry name" value="LemA"/>
    <property type="match status" value="1"/>
</dbReference>
<dbReference type="EMBL" id="PYGD01000010">
    <property type="protein sequence ID" value="PSK89726.1"/>
    <property type="molecule type" value="Genomic_DNA"/>
</dbReference>
<evidence type="ECO:0000256" key="3">
    <source>
        <dbReference type="ARBA" id="ARBA00022692"/>
    </source>
</evidence>
<dbReference type="Gene3D" id="1.20.1440.20">
    <property type="entry name" value="LemA-like domain"/>
    <property type="match status" value="1"/>
</dbReference>
<dbReference type="PANTHER" id="PTHR34478">
    <property type="entry name" value="PROTEIN LEMA"/>
    <property type="match status" value="1"/>
</dbReference>
<dbReference type="Proteomes" id="UP000240572">
    <property type="component" value="Unassembled WGS sequence"/>
</dbReference>
<gene>
    <name evidence="7" type="ORF">B0I18_11025</name>
</gene>
<dbReference type="RefSeq" id="WP_106524537.1">
    <property type="nucleotide sequence ID" value="NZ_PYGD01000010.1"/>
</dbReference>
<evidence type="ECO:0000256" key="2">
    <source>
        <dbReference type="ARBA" id="ARBA00008854"/>
    </source>
</evidence>
<keyword evidence="5" id="KW-0472">Membrane</keyword>
<dbReference type="InterPro" id="IPR023353">
    <property type="entry name" value="LemA-like_dom_sf"/>
</dbReference>